<organism evidence="15 16">
    <name type="scientific">Maridesulfovibrio salexigens (strain ATCC 14822 / DSM 2638 / NCIMB 8403 / VKM B-1763)</name>
    <name type="common">Desulfovibrio salexigens</name>
    <dbReference type="NCBI Taxonomy" id="526222"/>
    <lineage>
        <taxon>Bacteria</taxon>
        <taxon>Pseudomonadati</taxon>
        <taxon>Thermodesulfobacteriota</taxon>
        <taxon>Desulfovibrionia</taxon>
        <taxon>Desulfovibrionales</taxon>
        <taxon>Desulfovibrionaceae</taxon>
        <taxon>Maridesulfovibrio</taxon>
    </lineage>
</organism>
<dbReference type="KEGG" id="dsa:Desal_1170"/>
<keyword evidence="5 11" id="KW-0819">tRNA processing</keyword>
<evidence type="ECO:0000256" key="1">
    <source>
        <dbReference type="ARBA" id="ARBA00002790"/>
    </source>
</evidence>
<keyword evidence="3 11" id="KW-0285">Flavoprotein</keyword>
<dbReference type="RefSeq" id="WP_015851052.1">
    <property type="nucleotide sequence ID" value="NC_012881.1"/>
</dbReference>
<name>C6C170_MARSD</name>
<dbReference type="Pfam" id="PF01207">
    <property type="entry name" value="Dus"/>
    <property type="match status" value="1"/>
</dbReference>
<feature type="binding site" evidence="13">
    <location>
        <position position="69"/>
    </location>
    <ligand>
        <name>FMN</name>
        <dbReference type="ChEBI" id="CHEBI:58210"/>
    </ligand>
</feature>
<keyword evidence="2" id="KW-0820">tRNA-binding</keyword>
<evidence type="ECO:0000256" key="7">
    <source>
        <dbReference type="ARBA" id="ARBA00022884"/>
    </source>
</evidence>
<protein>
    <recommendedName>
        <fullName evidence="11">tRNA-dihydrouridine synthase</fullName>
        <ecNumber evidence="11">1.3.1.-</ecNumber>
    </recommendedName>
</protein>
<comment type="catalytic activity">
    <reaction evidence="10">
        <text>a 5,6-dihydrouridine in tRNA + NAD(+) = a uridine in tRNA + NADH + H(+)</text>
        <dbReference type="Rhea" id="RHEA:54452"/>
        <dbReference type="Rhea" id="RHEA-COMP:13339"/>
        <dbReference type="Rhea" id="RHEA-COMP:13887"/>
        <dbReference type="ChEBI" id="CHEBI:15378"/>
        <dbReference type="ChEBI" id="CHEBI:57540"/>
        <dbReference type="ChEBI" id="CHEBI:57945"/>
        <dbReference type="ChEBI" id="CHEBI:65315"/>
        <dbReference type="ChEBI" id="CHEBI:74443"/>
    </reaction>
</comment>
<dbReference type="PANTHER" id="PTHR45846">
    <property type="entry name" value="TRNA-DIHYDROURIDINE(47) SYNTHASE [NAD(P)(+)]-LIKE"/>
    <property type="match status" value="1"/>
</dbReference>
<dbReference type="HOGENOM" id="CLU_013299_0_3_7"/>
<dbReference type="EC" id="1.3.1.-" evidence="11"/>
<evidence type="ECO:0000256" key="5">
    <source>
        <dbReference type="ARBA" id="ARBA00022694"/>
    </source>
</evidence>
<keyword evidence="13" id="KW-0547">Nucleotide-binding</keyword>
<sequence>MKSLPISPDKPWLAPLAGYSDLPFRMLCRKRGCAVACTEMVSVKGLKYDGKGTKALLATCPEDNPLVVQLFGGEPQDYSDTMPQLIDEGYSFFDLNSGCPVKKVLKTGGGSALHLDPDRLVETASAMVRVAGEGKVGVKIRLGFMNGEDNFLEIAKRLEDTGVAWLTMHPRYAKQMFSGQADWSKLAVLKQNVSIPVIGSGDLFTAEDGMECIKQTGIDGIMFARGALFDPEIFARYLKLLDDPKCATLPPFDLGKTMEEHINMTRDFDGSNRSFRKIRSILPRYAKGMDGIRSIRTKLTACEDWEELLEAAREVSTLTRDRC</sequence>
<dbReference type="Gene3D" id="3.20.20.70">
    <property type="entry name" value="Aldolase class I"/>
    <property type="match status" value="1"/>
</dbReference>
<feature type="binding site" evidence="13">
    <location>
        <begin position="224"/>
        <end position="225"/>
    </location>
    <ligand>
        <name>FMN</name>
        <dbReference type="ChEBI" id="CHEBI:58210"/>
    </ligand>
</feature>
<feature type="binding site" evidence="13">
    <location>
        <position position="169"/>
    </location>
    <ligand>
        <name>FMN</name>
        <dbReference type="ChEBI" id="CHEBI:58210"/>
    </ligand>
</feature>
<feature type="domain" description="DUS-like FMN-binding" evidence="14">
    <location>
        <begin position="13"/>
        <end position="313"/>
    </location>
</feature>
<reference evidence="15 16" key="1">
    <citation type="submission" date="2009-06" db="EMBL/GenBank/DDBJ databases">
        <title>Complete sequence of Desulfovibrio salexigens DSM 2638.</title>
        <authorList>
            <consortium name="US DOE Joint Genome Institute"/>
            <person name="Lucas S."/>
            <person name="Copeland A."/>
            <person name="Lapidus A."/>
            <person name="Glavina del Rio T."/>
            <person name="Tice H."/>
            <person name="Bruce D."/>
            <person name="Goodwin L."/>
            <person name="Pitluck S."/>
            <person name="Munk A.C."/>
            <person name="Brettin T."/>
            <person name="Detter J.C."/>
            <person name="Han C."/>
            <person name="Tapia R."/>
            <person name="Larimer F."/>
            <person name="Land M."/>
            <person name="Hauser L."/>
            <person name="Kyrpides N."/>
            <person name="Anderson I."/>
            <person name="Wall J.D."/>
            <person name="Arkin A.P."/>
            <person name="Dehal P."/>
            <person name="Chivian D."/>
            <person name="Giles B."/>
            <person name="Hazen T.C."/>
        </authorList>
    </citation>
    <scope>NUCLEOTIDE SEQUENCE [LARGE SCALE GENOMIC DNA]</scope>
    <source>
        <strain evidence="16">ATCC 14822 / DSM 2638 / NCIMB 8403 / VKM B-1763</strain>
    </source>
</reference>
<dbReference type="InterPro" id="IPR013785">
    <property type="entry name" value="Aldolase_TIM"/>
</dbReference>
<dbReference type="GO" id="GO:0050660">
    <property type="term" value="F:flavin adenine dinucleotide binding"/>
    <property type="evidence" value="ECO:0007669"/>
    <property type="project" value="InterPro"/>
</dbReference>
<keyword evidence="16" id="KW-1185">Reference proteome</keyword>
<evidence type="ECO:0000256" key="10">
    <source>
        <dbReference type="ARBA" id="ARBA00048802"/>
    </source>
</evidence>
<dbReference type="GO" id="GO:0000049">
    <property type="term" value="F:tRNA binding"/>
    <property type="evidence" value="ECO:0007669"/>
    <property type="project" value="UniProtKB-KW"/>
</dbReference>
<evidence type="ECO:0000256" key="13">
    <source>
        <dbReference type="PIRSR" id="PIRSR006621-2"/>
    </source>
</evidence>
<dbReference type="SUPFAM" id="SSF51395">
    <property type="entry name" value="FMN-linked oxidoreductases"/>
    <property type="match status" value="1"/>
</dbReference>
<dbReference type="PIRSF" id="PIRSF006621">
    <property type="entry name" value="Dus"/>
    <property type="match status" value="1"/>
</dbReference>
<dbReference type="InterPro" id="IPR001269">
    <property type="entry name" value="DUS_fam"/>
</dbReference>
<dbReference type="InterPro" id="IPR035587">
    <property type="entry name" value="DUS-like_FMN-bd"/>
</dbReference>
<evidence type="ECO:0000256" key="9">
    <source>
        <dbReference type="ARBA" id="ARBA00048205"/>
    </source>
</evidence>
<evidence type="ECO:0000256" key="4">
    <source>
        <dbReference type="ARBA" id="ARBA00022643"/>
    </source>
</evidence>
<comment type="similarity">
    <text evidence="11">Belongs to the dus family.</text>
</comment>
<feature type="active site" description="Proton donor" evidence="12">
    <location>
        <position position="99"/>
    </location>
</feature>
<evidence type="ECO:0000256" key="11">
    <source>
        <dbReference type="PIRNR" id="PIRNR006621"/>
    </source>
</evidence>
<evidence type="ECO:0000313" key="16">
    <source>
        <dbReference type="Proteomes" id="UP000002601"/>
    </source>
</evidence>
<evidence type="ECO:0000256" key="12">
    <source>
        <dbReference type="PIRSR" id="PIRSR006621-1"/>
    </source>
</evidence>
<gene>
    <name evidence="15" type="ordered locus">Desal_1170</name>
</gene>
<evidence type="ECO:0000256" key="3">
    <source>
        <dbReference type="ARBA" id="ARBA00022630"/>
    </source>
</evidence>
<comment type="catalytic activity">
    <reaction evidence="9">
        <text>a 5,6-dihydrouridine in tRNA + NADP(+) = a uridine in tRNA + NADPH + H(+)</text>
        <dbReference type="Rhea" id="RHEA:23624"/>
        <dbReference type="Rhea" id="RHEA-COMP:13339"/>
        <dbReference type="Rhea" id="RHEA-COMP:13887"/>
        <dbReference type="ChEBI" id="CHEBI:15378"/>
        <dbReference type="ChEBI" id="CHEBI:57783"/>
        <dbReference type="ChEBI" id="CHEBI:58349"/>
        <dbReference type="ChEBI" id="CHEBI:65315"/>
        <dbReference type="ChEBI" id="CHEBI:74443"/>
    </reaction>
</comment>
<keyword evidence="4 11" id="KW-0288">FMN</keyword>
<keyword evidence="7" id="KW-0694">RNA-binding</keyword>
<proteinExistence type="inferred from homology"/>
<dbReference type="AlphaFoldDB" id="C6C170"/>
<comment type="function">
    <text evidence="1 11">Catalyzes the synthesis of 5,6-dihydrouridine (D), a modified base found in the D-loop of most tRNAs, via the reduction of the C5-C6 double bond in target uridines.</text>
</comment>
<dbReference type="CDD" id="cd02801">
    <property type="entry name" value="DUS_like_FMN"/>
    <property type="match status" value="1"/>
</dbReference>
<keyword evidence="6" id="KW-0521">NADP</keyword>
<dbReference type="InterPro" id="IPR024036">
    <property type="entry name" value="tRNA-dHydroUridine_Synthase_C"/>
</dbReference>
<evidence type="ECO:0000313" key="15">
    <source>
        <dbReference type="EMBL" id="ACS79233.1"/>
    </source>
</evidence>
<dbReference type="PANTHER" id="PTHR45846:SF1">
    <property type="entry name" value="TRNA-DIHYDROURIDINE(47) SYNTHASE [NAD(P)(+)]-LIKE"/>
    <property type="match status" value="1"/>
</dbReference>
<dbReference type="eggNOG" id="COG0042">
    <property type="taxonomic scope" value="Bacteria"/>
</dbReference>
<dbReference type="Proteomes" id="UP000002601">
    <property type="component" value="Chromosome"/>
</dbReference>
<dbReference type="EMBL" id="CP001649">
    <property type="protein sequence ID" value="ACS79233.1"/>
    <property type="molecule type" value="Genomic_DNA"/>
</dbReference>
<evidence type="ECO:0000256" key="8">
    <source>
        <dbReference type="ARBA" id="ARBA00023002"/>
    </source>
</evidence>
<comment type="cofactor">
    <cofactor evidence="11 13">
        <name>FMN</name>
        <dbReference type="ChEBI" id="CHEBI:58210"/>
    </cofactor>
</comment>
<keyword evidence="8 11" id="KW-0560">Oxidoreductase</keyword>
<dbReference type="OrthoDB" id="9764501at2"/>
<dbReference type="STRING" id="526222.Desal_1170"/>
<evidence type="ECO:0000256" key="2">
    <source>
        <dbReference type="ARBA" id="ARBA00022555"/>
    </source>
</evidence>
<feature type="binding site" evidence="13">
    <location>
        <position position="139"/>
    </location>
    <ligand>
        <name>FMN</name>
        <dbReference type="ChEBI" id="CHEBI:58210"/>
    </ligand>
</feature>
<dbReference type="Gene3D" id="1.10.1200.80">
    <property type="entry name" value="Putative flavin oxidoreducatase, domain 2"/>
    <property type="match status" value="1"/>
</dbReference>
<accession>C6C170</accession>
<evidence type="ECO:0000259" key="14">
    <source>
        <dbReference type="Pfam" id="PF01207"/>
    </source>
</evidence>
<dbReference type="GO" id="GO:0017150">
    <property type="term" value="F:tRNA dihydrouridine synthase activity"/>
    <property type="evidence" value="ECO:0007669"/>
    <property type="project" value="InterPro"/>
</dbReference>
<evidence type="ECO:0000256" key="6">
    <source>
        <dbReference type="ARBA" id="ARBA00022857"/>
    </source>
</evidence>